<dbReference type="AlphaFoldDB" id="A0A5D3WM11"/>
<keyword evidence="3" id="KW-0808">Transferase</keyword>
<dbReference type="InterPro" id="IPR002477">
    <property type="entry name" value="Peptidoglycan-bd-like"/>
</dbReference>
<keyword evidence="5 7" id="KW-0573">Peptidoglycan synthesis</keyword>
<name>A0A5D3WM11_9BACT</name>
<dbReference type="Pfam" id="PF01471">
    <property type="entry name" value="PG_binding_1"/>
    <property type="match status" value="1"/>
</dbReference>
<dbReference type="GO" id="GO:0071555">
    <property type="term" value="P:cell wall organization"/>
    <property type="evidence" value="ECO:0007669"/>
    <property type="project" value="UniProtKB-UniRule"/>
</dbReference>
<feature type="domain" description="L,D-TPase catalytic" evidence="9">
    <location>
        <begin position="316"/>
        <end position="494"/>
    </location>
</feature>
<feature type="chain" id="PRO_5022846686" evidence="8">
    <location>
        <begin position="25"/>
        <end position="579"/>
    </location>
</feature>
<dbReference type="Pfam" id="PF03734">
    <property type="entry name" value="YkuD"/>
    <property type="match status" value="1"/>
</dbReference>
<protein>
    <submittedName>
        <fullName evidence="10">Murein L,D-transpeptidase YcbB/YkuD</fullName>
    </submittedName>
</protein>
<dbReference type="InterPro" id="IPR045380">
    <property type="entry name" value="LD_TPept_scaffold_dom"/>
</dbReference>
<dbReference type="InterPro" id="IPR036365">
    <property type="entry name" value="PGBD-like_sf"/>
</dbReference>
<dbReference type="SUPFAM" id="SSF47090">
    <property type="entry name" value="PGBD-like"/>
    <property type="match status" value="1"/>
</dbReference>
<dbReference type="GO" id="GO:0008360">
    <property type="term" value="P:regulation of cell shape"/>
    <property type="evidence" value="ECO:0007669"/>
    <property type="project" value="UniProtKB-UniRule"/>
</dbReference>
<dbReference type="InterPro" id="IPR005490">
    <property type="entry name" value="LD_TPept_cat_dom"/>
</dbReference>
<dbReference type="PANTHER" id="PTHR41533">
    <property type="entry name" value="L,D-TRANSPEPTIDASE HI_1667-RELATED"/>
    <property type="match status" value="1"/>
</dbReference>
<keyword evidence="8" id="KW-0732">Signal</keyword>
<dbReference type="InterPro" id="IPR052905">
    <property type="entry name" value="LD-transpeptidase_YkuD-like"/>
</dbReference>
<organism evidence="10 11">
    <name type="scientific">Geothermobacter ehrlichii</name>
    <dbReference type="NCBI Taxonomy" id="213224"/>
    <lineage>
        <taxon>Bacteria</taxon>
        <taxon>Pseudomonadati</taxon>
        <taxon>Thermodesulfobacteriota</taxon>
        <taxon>Desulfuromonadia</taxon>
        <taxon>Desulfuromonadales</taxon>
        <taxon>Geothermobacteraceae</taxon>
        <taxon>Geothermobacter</taxon>
    </lineage>
</organism>
<evidence type="ECO:0000313" key="10">
    <source>
        <dbReference type="EMBL" id="TYO99880.1"/>
    </source>
</evidence>
<comment type="pathway">
    <text evidence="1 7">Cell wall biogenesis; peptidoglycan biosynthesis.</text>
</comment>
<feature type="signal peptide" evidence="8">
    <location>
        <begin position="1"/>
        <end position="24"/>
    </location>
</feature>
<feature type="active site" description="Nucleophile" evidence="7">
    <location>
        <position position="470"/>
    </location>
</feature>
<dbReference type="Gene3D" id="1.10.101.10">
    <property type="entry name" value="PGBD-like superfamily/PGBD"/>
    <property type="match status" value="1"/>
</dbReference>
<evidence type="ECO:0000256" key="8">
    <source>
        <dbReference type="SAM" id="SignalP"/>
    </source>
</evidence>
<evidence type="ECO:0000256" key="6">
    <source>
        <dbReference type="ARBA" id="ARBA00023316"/>
    </source>
</evidence>
<dbReference type="Gene3D" id="2.40.440.10">
    <property type="entry name" value="L,D-transpeptidase catalytic domain-like"/>
    <property type="match status" value="1"/>
</dbReference>
<evidence type="ECO:0000259" key="9">
    <source>
        <dbReference type="PROSITE" id="PS52029"/>
    </source>
</evidence>
<evidence type="ECO:0000256" key="1">
    <source>
        <dbReference type="ARBA" id="ARBA00004752"/>
    </source>
</evidence>
<dbReference type="GO" id="GO:0016740">
    <property type="term" value="F:transferase activity"/>
    <property type="evidence" value="ECO:0007669"/>
    <property type="project" value="UniProtKB-KW"/>
</dbReference>
<dbReference type="PROSITE" id="PS52029">
    <property type="entry name" value="LD_TPASE"/>
    <property type="match status" value="1"/>
</dbReference>
<evidence type="ECO:0000256" key="7">
    <source>
        <dbReference type="PROSITE-ProRule" id="PRU01373"/>
    </source>
</evidence>
<keyword evidence="6 7" id="KW-0961">Cell wall biogenesis/degradation</keyword>
<reference evidence="10 11" key="1">
    <citation type="submission" date="2019-07" db="EMBL/GenBank/DDBJ databases">
        <title>Genomic Encyclopedia of Type Strains, Phase IV (KMG-IV): sequencing the most valuable type-strain genomes for metagenomic binning, comparative biology and taxonomic classification.</title>
        <authorList>
            <person name="Goeker M."/>
        </authorList>
    </citation>
    <scope>NUCLEOTIDE SEQUENCE [LARGE SCALE GENOMIC DNA]</scope>
    <source>
        <strain evidence="10 11">SS015</strain>
    </source>
</reference>
<dbReference type="PANTHER" id="PTHR41533:SF2">
    <property type="entry name" value="BLR7131 PROTEIN"/>
    <property type="match status" value="1"/>
</dbReference>
<dbReference type="Pfam" id="PF20142">
    <property type="entry name" value="Scaffold"/>
    <property type="match status" value="1"/>
</dbReference>
<dbReference type="CDD" id="cd16913">
    <property type="entry name" value="YkuD_like"/>
    <property type="match status" value="1"/>
</dbReference>
<proteinExistence type="inferred from homology"/>
<dbReference type="InterPro" id="IPR036366">
    <property type="entry name" value="PGBDSf"/>
</dbReference>
<evidence type="ECO:0000256" key="4">
    <source>
        <dbReference type="ARBA" id="ARBA00022960"/>
    </source>
</evidence>
<comment type="similarity">
    <text evidence="2">Belongs to the YkuD family.</text>
</comment>
<dbReference type="UniPathway" id="UPA00219"/>
<evidence type="ECO:0000256" key="2">
    <source>
        <dbReference type="ARBA" id="ARBA00005992"/>
    </source>
</evidence>
<keyword evidence="4 7" id="KW-0133">Cell shape</keyword>
<evidence type="ECO:0000313" key="11">
    <source>
        <dbReference type="Proteomes" id="UP000324159"/>
    </source>
</evidence>
<sequence>MRRVVVLLFLLALAPAFLLRPAPAASLPGEVAGILRIVLDDDTGAAALLPAVPGLAWGDLVRRFYRQRQFRPAWVTDLGLDGRARELIEFLRGAGDFGLCGNHYHLQELEPLLLMEADSLRHGVLFDATYFALMELLLTDAFLRLADDLSGWRPPRVQARGRIDRDRALVLFLEQSLRNGLLTEALRGLDPDQQPFVSLLEELQRLRKLSALGGWPPIPPGPVLRPGMRDSRLAVLRQRLYYGGDLEPYAAWGEENFGPLTVRALKQFQRRHGLRDDGVLGPLTLAELNRPVEERIRQIEINLWRWRRESRNYGERYLRVNIAAFRLDIIELGEIVMSMPVVVGTPYRKTPSFAATMRYLEFAPYWYVPATILREDKLPRIRRDPGWLTRHHFEIVSWRGDGERLIDPRAIDWRRVRPGNFPGILRQRPGPWNPLGRVKFMFPNRYAVYLHDTDSPHLFARIDRLFSSGCIRVERPLDLALYLLEKNGWNCERIIEAMDSPEPLRVDLDEPVPVHIVYWTAWVDANGQINYRNDVYQRDADLELAWRRRLTGGGLAVQWAGAGARSAGEASAQSRSLSQ</sequence>
<dbReference type="SUPFAM" id="SSF141523">
    <property type="entry name" value="L,D-transpeptidase catalytic domain-like"/>
    <property type="match status" value="1"/>
</dbReference>
<gene>
    <name evidence="10" type="ORF">EDC39_10140</name>
</gene>
<comment type="caution">
    <text evidence="10">The sequence shown here is derived from an EMBL/GenBank/DDBJ whole genome shotgun (WGS) entry which is preliminary data.</text>
</comment>
<dbReference type="Proteomes" id="UP000324159">
    <property type="component" value="Unassembled WGS sequence"/>
</dbReference>
<feature type="active site" description="Proton donor/acceptor" evidence="7">
    <location>
        <position position="451"/>
    </location>
</feature>
<accession>A0A5D3WM11</accession>
<dbReference type="GO" id="GO:0009252">
    <property type="term" value="P:peptidoglycan biosynthetic process"/>
    <property type="evidence" value="ECO:0007669"/>
    <property type="project" value="UniProtKB-UniPathway"/>
</dbReference>
<dbReference type="GO" id="GO:0004180">
    <property type="term" value="F:carboxypeptidase activity"/>
    <property type="evidence" value="ECO:0007669"/>
    <property type="project" value="UniProtKB-ARBA"/>
</dbReference>
<evidence type="ECO:0000256" key="3">
    <source>
        <dbReference type="ARBA" id="ARBA00022679"/>
    </source>
</evidence>
<dbReference type="InterPro" id="IPR038063">
    <property type="entry name" value="Transpep_catalytic_dom"/>
</dbReference>
<evidence type="ECO:0000256" key="5">
    <source>
        <dbReference type="ARBA" id="ARBA00022984"/>
    </source>
</evidence>
<dbReference type="EMBL" id="VNIB01000001">
    <property type="protein sequence ID" value="TYO99880.1"/>
    <property type="molecule type" value="Genomic_DNA"/>
</dbReference>
<keyword evidence="11" id="KW-1185">Reference proteome</keyword>